<dbReference type="InParanoid" id="D6X2E1"/>
<dbReference type="AlphaFoldDB" id="D6X2E1"/>
<accession>D6X2E1</accession>
<dbReference type="GO" id="GO:0055085">
    <property type="term" value="P:transmembrane transport"/>
    <property type="evidence" value="ECO:0000318"/>
    <property type="project" value="GO_Central"/>
</dbReference>
<proteinExistence type="predicted"/>
<dbReference type="GO" id="GO:0022857">
    <property type="term" value="F:transmembrane transporter activity"/>
    <property type="evidence" value="ECO:0000318"/>
    <property type="project" value="GO_Central"/>
</dbReference>
<name>D6X2E1_TRICA</name>
<keyword evidence="7" id="KW-1185">Reference proteome</keyword>
<evidence type="ECO:0000256" key="5">
    <source>
        <dbReference type="SAM" id="Phobius"/>
    </source>
</evidence>
<dbReference type="eggNOG" id="KOG0254">
    <property type="taxonomic scope" value="Eukaryota"/>
</dbReference>
<dbReference type="Pfam" id="PF00083">
    <property type="entry name" value="Sugar_tr"/>
    <property type="match status" value="1"/>
</dbReference>
<feature type="transmembrane region" description="Helical" evidence="5">
    <location>
        <begin position="431"/>
        <end position="452"/>
    </location>
</feature>
<feature type="transmembrane region" description="Helical" evidence="5">
    <location>
        <begin position="405"/>
        <end position="425"/>
    </location>
</feature>
<sequence>MSDETESPYSMTESLLELRRRKPSYGRLSTQLFVGTLACLSSISLGTTLGWSHPVSQNLVMNYEDVADNKLTVLLSISLLGCGFGVSSCSFMINHWGPKRGMQFIGVFYILTWWLILIPRSAVQLPGRFFLGFLGISYSMCGETLYLQTVHFRLKRYISVFQNSSMVFGVFISHVVGVATTTFYLSVCCALIPTLHYFFVLIVPESPVFLYQTSHVAAAKSLAWYRGEGNFYEDMANLKKDWDATRYDADSYGYMFTAKVVYRGLLIVLGVTYFQAFGGYFIFLFYEVRVWAEGSVISPVVDSTLGAFFFVVSKLLWSISHEFRWKNVRPLLISSCFFSALALTAIAVYLILDNYGFNFVKWLNWMPTLALACFLFAFEMGLNYFPKVLTFEYMPFQVYKRASMIVQSVHWLIAFINIYCFASSFTTIPTYVAFIILAVQGYVGTVFCYYFVVEPRGKSLVQVQLELGGNPIGKRGALYNQTKRTHVIN</sequence>
<dbReference type="Proteomes" id="UP000007266">
    <property type="component" value="Linkage group 9"/>
</dbReference>
<feature type="transmembrane region" description="Helical" evidence="5">
    <location>
        <begin position="364"/>
        <end position="385"/>
    </location>
</feature>
<feature type="transmembrane region" description="Helical" evidence="5">
    <location>
        <begin position="159"/>
        <end position="177"/>
    </location>
</feature>
<reference evidence="6 7" key="1">
    <citation type="journal article" date="2008" name="Nature">
        <title>The genome of the model beetle and pest Tribolium castaneum.</title>
        <authorList>
            <consortium name="Tribolium Genome Sequencing Consortium"/>
            <person name="Richards S."/>
            <person name="Gibbs R.A."/>
            <person name="Weinstock G.M."/>
            <person name="Brown S.J."/>
            <person name="Denell R."/>
            <person name="Beeman R.W."/>
            <person name="Gibbs R."/>
            <person name="Beeman R.W."/>
            <person name="Brown S.J."/>
            <person name="Bucher G."/>
            <person name="Friedrich M."/>
            <person name="Grimmelikhuijzen C.J."/>
            <person name="Klingler M."/>
            <person name="Lorenzen M."/>
            <person name="Richards S."/>
            <person name="Roth S."/>
            <person name="Schroder R."/>
            <person name="Tautz D."/>
            <person name="Zdobnov E.M."/>
            <person name="Muzny D."/>
            <person name="Gibbs R.A."/>
            <person name="Weinstock G.M."/>
            <person name="Attaway T."/>
            <person name="Bell S."/>
            <person name="Buhay C.J."/>
            <person name="Chandrabose M.N."/>
            <person name="Chavez D."/>
            <person name="Clerk-Blankenburg K.P."/>
            <person name="Cree A."/>
            <person name="Dao M."/>
            <person name="Davis C."/>
            <person name="Chacko J."/>
            <person name="Dinh H."/>
            <person name="Dugan-Rocha S."/>
            <person name="Fowler G."/>
            <person name="Garner T.T."/>
            <person name="Garnes J."/>
            <person name="Gnirke A."/>
            <person name="Hawes A."/>
            <person name="Hernandez J."/>
            <person name="Hines S."/>
            <person name="Holder M."/>
            <person name="Hume J."/>
            <person name="Jhangiani S.N."/>
            <person name="Joshi V."/>
            <person name="Khan Z.M."/>
            <person name="Jackson L."/>
            <person name="Kovar C."/>
            <person name="Kowis A."/>
            <person name="Lee S."/>
            <person name="Lewis L.R."/>
            <person name="Margolis J."/>
            <person name="Morgan M."/>
            <person name="Nazareth L.V."/>
            <person name="Nguyen N."/>
            <person name="Okwuonu G."/>
            <person name="Parker D."/>
            <person name="Richards S."/>
            <person name="Ruiz S.J."/>
            <person name="Santibanez J."/>
            <person name="Savard J."/>
            <person name="Scherer S.E."/>
            <person name="Schneider B."/>
            <person name="Sodergren E."/>
            <person name="Tautz D."/>
            <person name="Vattahil S."/>
            <person name="Villasana D."/>
            <person name="White C.S."/>
            <person name="Wright R."/>
            <person name="Park Y."/>
            <person name="Beeman R.W."/>
            <person name="Lord J."/>
            <person name="Oppert B."/>
            <person name="Lorenzen M."/>
            <person name="Brown S."/>
            <person name="Wang L."/>
            <person name="Savard J."/>
            <person name="Tautz D."/>
            <person name="Richards S."/>
            <person name="Weinstock G."/>
            <person name="Gibbs R.A."/>
            <person name="Liu Y."/>
            <person name="Worley K."/>
            <person name="Weinstock G."/>
            <person name="Elsik C.G."/>
            <person name="Reese J.T."/>
            <person name="Elhaik E."/>
            <person name="Landan G."/>
            <person name="Graur D."/>
            <person name="Arensburger P."/>
            <person name="Atkinson P."/>
            <person name="Beeman R.W."/>
            <person name="Beidler J."/>
            <person name="Brown S.J."/>
            <person name="Demuth J.P."/>
            <person name="Drury D.W."/>
            <person name="Du Y.Z."/>
            <person name="Fujiwara H."/>
            <person name="Lorenzen M."/>
            <person name="Maselli V."/>
            <person name="Osanai M."/>
            <person name="Park Y."/>
            <person name="Robertson H.M."/>
            <person name="Tu Z."/>
            <person name="Wang J.J."/>
            <person name="Wang S."/>
            <person name="Richards S."/>
            <person name="Song H."/>
            <person name="Zhang L."/>
            <person name="Sodergren E."/>
            <person name="Werner D."/>
            <person name="Stanke M."/>
            <person name="Morgenstern B."/>
            <person name="Solovyev V."/>
            <person name="Kosarev P."/>
            <person name="Brown G."/>
            <person name="Chen H.C."/>
            <person name="Ermolaeva O."/>
            <person name="Hlavina W."/>
            <person name="Kapustin Y."/>
            <person name="Kiryutin B."/>
            <person name="Kitts P."/>
            <person name="Maglott D."/>
            <person name="Pruitt K."/>
            <person name="Sapojnikov V."/>
            <person name="Souvorov A."/>
            <person name="Mackey A.J."/>
            <person name="Waterhouse R.M."/>
            <person name="Wyder S."/>
            <person name="Zdobnov E.M."/>
            <person name="Zdobnov E.M."/>
            <person name="Wyder S."/>
            <person name="Kriventseva E.V."/>
            <person name="Kadowaki T."/>
            <person name="Bork P."/>
            <person name="Aranda M."/>
            <person name="Bao R."/>
            <person name="Beermann A."/>
            <person name="Berns N."/>
            <person name="Bolognesi R."/>
            <person name="Bonneton F."/>
            <person name="Bopp D."/>
            <person name="Brown S.J."/>
            <person name="Bucher G."/>
            <person name="Butts T."/>
            <person name="Chaumot A."/>
            <person name="Denell R.E."/>
            <person name="Ferrier D.E."/>
            <person name="Friedrich M."/>
            <person name="Gordon C.M."/>
            <person name="Jindra M."/>
            <person name="Klingler M."/>
            <person name="Lan Q."/>
            <person name="Lattorff H.M."/>
            <person name="Laudet V."/>
            <person name="von Levetsow C."/>
            <person name="Liu Z."/>
            <person name="Lutz R."/>
            <person name="Lynch J.A."/>
            <person name="da Fonseca R.N."/>
            <person name="Posnien N."/>
            <person name="Reuter R."/>
            <person name="Roth S."/>
            <person name="Savard J."/>
            <person name="Schinko J.B."/>
            <person name="Schmitt C."/>
            <person name="Schoppmeier M."/>
            <person name="Schroder R."/>
            <person name="Shippy T.D."/>
            <person name="Simonnet F."/>
            <person name="Marques-Souza H."/>
            <person name="Tautz D."/>
            <person name="Tomoyasu Y."/>
            <person name="Trauner J."/>
            <person name="Van der Zee M."/>
            <person name="Vervoort M."/>
            <person name="Wittkopp N."/>
            <person name="Wimmer E.A."/>
            <person name="Yang X."/>
            <person name="Jones A.K."/>
            <person name="Sattelle D.B."/>
            <person name="Ebert P.R."/>
            <person name="Nelson D."/>
            <person name="Scott J.G."/>
            <person name="Beeman R.W."/>
            <person name="Muthukrishnan S."/>
            <person name="Kramer K.J."/>
            <person name="Arakane Y."/>
            <person name="Beeman R.W."/>
            <person name="Zhu Q."/>
            <person name="Hogenkamp D."/>
            <person name="Dixit R."/>
            <person name="Oppert B."/>
            <person name="Jiang H."/>
            <person name="Zou Z."/>
            <person name="Marshall J."/>
            <person name="Elpidina E."/>
            <person name="Vinokurov K."/>
            <person name="Oppert C."/>
            <person name="Zou Z."/>
            <person name="Evans J."/>
            <person name="Lu Z."/>
            <person name="Zhao P."/>
            <person name="Sumathipala N."/>
            <person name="Altincicek B."/>
            <person name="Vilcinskas A."/>
            <person name="Williams M."/>
            <person name="Hultmark D."/>
            <person name="Hetru C."/>
            <person name="Jiang H."/>
            <person name="Grimmelikhuijzen C.J."/>
            <person name="Hauser F."/>
            <person name="Cazzamali G."/>
            <person name="Williamson M."/>
            <person name="Park Y."/>
            <person name="Li B."/>
            <person name="Tanaka Y."/>
            <person name="Predel R."/>
            <person name="Neupert S."/>
            <person name="Schachtner J."/>
            <person name="Verleyen P."/>
            <person name="Raible F."/>
            <person name="Bork P."/>
            <person name="Friedrich M."/>
            <person name="Walden K.K."/>
            <person name="Robertson H.M."/>
            <person name="Angeli S."/>
            <person name="Foret S."/>
            <person name="Bucher G."/>
            <person name="Schuetz S."/>
            <person name="Maleszka R."/>
            <person name="Wimmer E.A."/>
            <person name="Beeman R.W."/>
            <person name="Lorenzen M."/>
            <person name="Tomoyasu Y."/>
            <person name="Miller S.C."/>
            <person name="Grossmann D."/>
            <person name="Bucher G."/>
        </authorList>
    </citation>
    <scope>NUCLEOTIDE SEQUENCE [LARGE SCALE GENOMIC DNA]</scope>
    <source>
        <strain evidence="6 7">Georgia GA2</strain>
    </source>
</reference>
<evidence type="ECO:0000313" key="7">
    <source>
        <dbReference type="Proteomes" id="UP000007266"/>
    </source>
</evidence>
<dbReference type="HOGENOM" id="CLU_558184_0_0_1"/>
<evidence type="ECO:0000256" key="3">
    <source>
        <dbReference type="ARBA" id="ARBA00022989"/>
    </source>
</evidence>
<dbReference type="OrthoDB" id="6730379at2759"/>
<evidence type="ECO:0000256" key="4">
    <source>
        <dbReference type="ARBA" id="ARBA00023136"/>
    </source>
</evidence>
<dbReference type="KEGG" id="tca:661010"/>
<feature type="transmembrane region" description="Helical" evidence="5">
    <location>
        <begin position="183"/>
        <end position="203"/>
    </location>
</feature>
<dbReference type="GO" id="GO:0016020">
    <property type="term" value="C:membrane"/>
    <property type="evidence" value="ECO:0000318"/>
    <property type="project" value="GO_Central"/>
</dbReference>
<feature type="transmembrane region" description="Helical" evidence="5">
    <location>
        <begin position="71"/>
        <end position="93"/>
    </location>
</feature>
<organism evidence="6 7">
    <name type="scientific">Tribolium castaneum</name>
    <name type="common">Red flour beetle</name>
    <dbReference type="NCBI Taxonomy" id="7070"/>
    <lineage>
        <taxon>Eukaryota</taxon>
        <taxon>Metazoa</taxon>
        <taxon>Ecdysozoa</taxon>
        <taxon>Arthropoda</taxon>
        <taxon>Hexapoda</taxon>
        <taxon>Insecta</taxon>
        <taxon>Pterygota</taxon>
        <taxon>Neoptera</taxon>
        <taxon>Endopterygota</taxon>
        <taxon>Coleoptera</taxon>
        <taxon>Polyphaga</taxon>
        <taxon>Cucujiformia</taxon>
        <taxon>Tenebrionidae</taxon>
        <taxon>Tenebrionidae incertae sedis</taxon>
        <taxon>Tribolium</taxon>
    </lineage>
</organism>
<dbReference type="InterPro" id="IPR050549">
    <property type="entry name" value="MFS_Trehalose_Transporter"/>
</dbReference>
<protein>
    <submittedName>
        <fullName evidence="6">Facilitated trehalose transporter Tret1-2 homolog-like Protein</fullName>
    </submittedName>
</protein>
<keyword evidence="3 5" id="KW-1133">Transmembrane helix</keyword>
<feature type="transmembrane region" description="Helical" evidence="5">
    <location>
        <begin position="105"/>
        <end position="123"/>
    </location>
</feature>
<feature type="transmembrane region" description="Helical" evidence="5">
    <location>
        <begin position="296"/>
        <end position="319"/>
    </location>
</feature>
<keyword evidence="2 5" id="KW-0812">Transmembrane</keyword>
<comment type="subcellular location">
    <subcellularLocation>
        <location evidence="1">Membrane</location>
    </subcellularLocation>
</comment>
<evidence type="ECO:0000313" key="6">
    <source>
        <dbReference type="EMBL" id="EFA09872.1"/>
    </source>
</evidence>
<gene>
    <name evidence="6" type="primary">AUGUSTUS-3.0.2_12020</name>
    <name evidence="6" type="ORF">TcasGA2_TC012020</name>
</gene>
<feature type="transmembrane region" description="Helical" evidence="5">
    <location>
        <begin position="28"/>
        <end position="51"/>
    </location>
</feature>
<dbReference type="SUPFAM" id="SSF103473">
    <property type="entry name" value="MFS general substrate transporter"/>
    <property type="match status" value="1"/>
</dbReference>
<dbReference type="PANTHER" id="PTHR48021">
    <property type="match status" value="1"/>
</dbReference>
<keyword evidence="4 5" id="KW-0472">Membrane</keyword>
<dbReference type="EMBL" id="KQ971371">
    <property type="protein sequence ID" value="EFA09872.1"/>
    <property type="molecule type" value="Genomic_DNA"/>
</dbReference>
<dbReference type="Gene3D" id="1.20.1250.20">
    <property type="entry name" value="MFS general substrate transporter like domains"/>
    <property type="match status" value="1"/>
</dbReference>
<dbReference type="PANTHER" id="PTHR48021:SF1">
    <property type="entry name" value="GH07001P-RELATED"/>
    <property type="match status" value="1"/>
</dbReference>
<feature type="transmembrane region" description="Helical" evidence="5">
    <location>
        <begin position="331"/>
        <end position="352"/>
    </location>
</feature>
<evidence type="ECO:0000256" key="1">
    <source>
        <dbReference type="ARBA" id="ARBA00004370"/>
    </source>
</evidence>
<evidence type="ECO:0000256" key="2">
    <source>
        <dbReference type="ARBA" id="ARBA00022692"/>
    </source>
</evidence>
<dbReference type="InterPro" id="IPR005828">
    <property type="entry name" value="MFS_sugar_transport-like"/>
</dbReference>
<reference evidence="6 7" key="2">
    <citation type="journal article" date="2010" name="Nucleic Acids Res.">
        <title>BeetleBase in 2010: revisions to provide comprehensive genomic information for Tribolium castaneum.</title>
        <authorList>
            <person name="Kim H.S."/>
            <person name="Murphy T."/>
            <person name="Xia J."/>
            <person name="Caragea D."/>
            <person name="Park Y."/>
            <person name="Beeman R.W."/>
            <person name="Lorenzen M.D."/>
            <person name="Butcher S."/>
            <person name="Manak J.R."/>
            <person name="Brown S.J."/>
        </authorList>
    </citation>
    <scope>GENOME REANNOTATION</scope>
    <source>
        <strain evidence="6 7">Georgia GA2</strain>
    </source>
</reference>
<dbReference type="PhylomeDB" id="D6X2E1"/>
<feature type="transmembrane region" description="Helical" evidence="5">
    <location>
        <begin position="129"/>
        <end position="147"/>
    </location>
</feature>
<dbReference type="InterPro" id="IPR036259">
    <property type="entry name" value="MFS_trans_sf"/>
</dbReference>
<feature type="transmembrane region" description="Helical" evidence="5">
    <location>
        <begin position="260"/>
        <end position="284"/>
    </location>
</feature>